<evidence type="ECO:0000256" key="3">
    <source>
        <dbReference type="ARBA" id="ARBA00022475"/>
    </source>
</evidence>
<keyword evidence="3" id="KW-1003">Cell membrane</keyword>
<protein>
    <recommendedName>
        <fullName evidence="17">Probable peptidoglycan glycosyltransferase FtsW</fullName>
        <ecNumber evidence="19">2.4.99.28</ecNumber>
    </recommendedName>
    <alternativeName>
        <fullName evidence="18">Cell division protein FtsW</fullName>
    </alternativeName>
    <alternativeName>
        <fullName evidence="15">Cell wall polymerase</fullName>
    </alternativeName>
    <alternativeName>
        <fullName evidence="14">Peptidoglycan polymerase</fullName>
    </alternativeName>
</protein>
<feature type="transmembrane region" description="Helical" evidence="21">
    <location>
        <begin position="63"/>
        <end position="82"/>
    </location>
</feature>
<dbReference type="GO" id="GO:0051301">
    <property type="term" value="P:cell division"/>
    <property type="evidence" value="ECO:0007669"/>
    <property type="project" value="UniProtKB-KW"/>
</dbReference>
<feature type="transmembrane region" description="Helical" evidence="21">
    <location>
        <begin position="102"/>
        <end position="119"/>
    </location>
</feature>
<dbReference type="InterPro" id="IPR001182">
    <property type="entry name" value="FtsW/RodA"/>
</dbReference>
<evidence type="ECO:0000256" key="5">
    <source>
        <dbReference type="ARBA" id="ARBA00022676"/>
    </source>
</evidence>
<feature type="transmembrane region" description="Helical" evidence="21">
    <location>
        <begin position="292"/>
        <end position="313"/>
    </location>
</feature>
<reference evidence="22 23" key="1">
    <citation type="journal article" date="2015" name="Nature">
        <title>rRNA introns, odd ribosomes, and small enigmatic genomes across a large radiation of phyla.</title>
        <authorList>
            <person name="Brown C.T."/>
            <person name="Hug L.A."/>
            <person name="Thomas B.C."/>
            <person name="Sharon I."/>
            <person name="Castelle C.J."/>
            <person name="Singh A."/>
            <person name="Wilkins M.J."/>
            <person name="Williams K.H."/>
            <person name="Banfield J.F."/>
        </authorList>
    </citation>
    <scope>NUCLEOTIDE SEQUENCE [LARGE SCALE GENOMIC DNA]</scope>
</reference>
<dbReference type="PANTHER" id="PTHR30474">
    <property type="entry name" value="CELL CYCLE PROTEIN"/>
    <property type="match status" value="1"/>
</dbReference>
<evidence type="ECO:0000256" key="18">
    <source>
        <dbReference type="ARBA" id="ARBA00041418"/>
    </source>
</evidence>
<keyword evidence="7 21" id="KW-0812">Transmembrane</keyword>
<comment type="subcellular location">
    <subcellularLocation>
        <location evidence="1">Cell membrane</location>
        <topology evidence="1">Multi-pass membrane protein</topology>
    </subcellularLocation>
</comment>
<evidence type="ECO:0000256" key="13">
    <source>
        <dbReference type="ARBA" id="ARBA00023316"/>
    </source>
</evidence>
<dbReference type="Pfam" id="PF01098">
    <property type="entry name" value="FTSW_RODA_SPOVE"/>
    <property type="match status" value="1"/>
</dbReference>
<evidence type="ECO:0000256" key="14">
    <source>
        <dbReference type="ARBA" id="ARBA00032370"/>
    </source>
</evidence>
<comment type="caution">
    <text evidence="22">The sequence shown here is derived from an EMBL/GenBank/DDBJ whole genome shotgun (WGS) entry which is preliminary data.</text>
</comment>
<dbReference type="AlphaFoldDB" id="A0A0G0WP83"/>
<evidence type="ECO:0000256" key="1">
    <source>
        <dbReference type="ARBA" id="ARBA00004651"/>
    </source>
</evidence>
<dbReference type="Proteomes" id="UP000034854">
    <property type="component" value="Unassembled WGS sequence"/>
</dbReference>
<dbReference type="GO" id="GO:0071555">
    <property type="term" value="P:cell wall organization"/>
    <property type="evidence" value="ECO:0007669"/>
    <property type="project" value="UniProtKB-KW"/>
</dbReference>
<dbReference type="GO" id="GO:0008360">
    <property type="term" value="P:regulation of cell shape"/>
    <property type="evidence" value="ECO:0007669"/>
    <property type="project" value="UniProtKB-KW"/>
</dbReference>
<dbReference type="GO" id="GO:0009252">
    <property type="term" value="P:peptidoglycan biosynthetic process"/>
    <property type="evidence" value="ECO:0007669"/>
    <property type="project" value="UniProtKB-KW"/>
</dbReference>
<evidence type="ECO:0000256" key="9">
    <source>
        <dbReference type="ARBA" id="ARBA00022984"/>
    </source>
</evidence>
<evidence type="ECO:0000256" key="11">
    <source>
        <dbReference type="ARBA" id="ARBA00023136"/>
    </source>
</evidence>
<feature type="transmembrane region" description="Helical" evidence="21">
    <location>
        <begin position="214"/>
        <end position="233"/>
    </location>
</feature>
<organism evidence="22 23">
    <name type="scientific">Candidatus Curtissbacteria bacterium GW2011_GWA1_41_11</name>
    <dbReference type="NCBI Taxonomy" id="1618409"/>
    <lineage>
        <taxon>Bacteria</taxon>
        <taxon>Candidatus Curtissiibacteriota</taxon>
    </lineage>
</organism>
<accession>A0A0G0WP83</accession>
<evidence type="ECO:0000256" key="10">
    <source>
        <dbReference type="ARBA" id="ARBA00022989"/>
    </source>
</evidence>
<evidence type="ECO:0000313" key="22">
    <source>
        <dbReference type="EMBL" id="KKR86285.1"/>
    </source>
</evidence>
<keyword evidence="8" id="KW-0133">Cell shape</keyword>
<keyword evidence="11 21" id="KW-0472">Membrane</keyword>
<sequence>TTAVLILVGLLTIYDASVVAAARDFGDKLYYFKNQVIWVFLGLGALLFFSFFSYRKLLKASPAILFLSIILLVAVLVPQIGSEVYGARRWIAVSGFTFQPSEFAKLSLVLYLSLMIAKFENLKFKLSDVFIVFFLPTLAVLGLIVLQPDLGTAIIIGATSMIIYFIGKAPLWHFAAVVPAFVLSAAIAIFTAPYRIERLKSFFDPSYDPQGASYHINQILSAIISGGLFGVGIGASRYKFAFIPEVQTDAIFAIFVEELGFVGALFLISVFLFLIIKAITIAKEAQNTEGRILAAGIAGLIAIQSLFNIASNVALVPLTGIPLPFISHGGSSLVVTMASIGILLNIKRTK</sequence>
<feature type="transmembrane region" description="Helical" evidence="21">
    <location>
        <begin position="174"/>
        <end position="194"/>
    </location>
</feature>
<keyword evidence="4" id="KW-0132">Cell division</keyword>
<comment type="similarity">
    <text evidence="16">Belongs to the SEDS family. FtsW subfamily.</text>
</comment>
<evidence type="ECO:0000256" key="19">
    <source>
        <dbReference type="ARBA" id="ARBA00044770"/>
    </source>
</evidence>
<evidence type="ECO:0000256" key="17">
    <source>
        <dbReference type="ARBA" id="ARBA00041185"/>
    </source>
</evidence>
<evidence type="ECO:0000256" key="21">
    <source>
        <dbReference type="SAM" id="Phobius"/>
    </source>
</evidence>
<dbReference type="GO" id="GO:0008955">
    <property type="term" value="F:peptidoglycan glycosyltransferase activity"/>
    <property type="evidence" value="ECO:0007669"/>
    <property type="project" value="UniProtKB-EC"/>
</dbReference>
<feature type="transmembrane region" description="Helical" evidence="21">
    <location>
        <begin position="126"/>
        <end position="144"/>
    </location>
</feature>
<evidence type="ECO:0000256" key="15">
    <source>
        <dbReference type="ARBA" id="ARBA00033270"/>
    </source>
</evidence>
<gene>
    <name evidence="22" type="ORF">UU34_C0017G0001</name>
</gene>
<name>A0A0G0WP83_9BACT</name>
<dbReference type="GO" id="GO:0005886">
    <property type="term" value="C:plasma membrane"/>
    <property type="evidence" value="ECO:0007669"/>
    <property type="project" value="UniProtKB-SubCell"/>
</dbReference>
<evidence type="ECO:0000256" key="20">
    <source>
        <dbReference type="ARBA" id="ARBA00049902"/>
    </source>
</evidence>
<feature type="non-terminal residue" evidence="22">
    <location>
        <position position="1"/>
    </location>
</feature>
<keyword evidence="5" id="KW-0328">Glycosyltransferase</keyword>
<comment type="catalytic activity">
    <reaction evidence="20">
        <text>[GlcNAc-(1-&gt;4)-Mur2Ac(oyl-L-Ala-gamma-D-Glu-L-Lys-D-Ala-D-Ala)](n)-di-trans,octa-cis-undecaprenyl diphosphate + beta-D-GlcNAc-(1-&gt;4)-Mur2Ac(oyl-L-Ala-gamma-D-Glu-L-Lys-D-Ala-D-Ala)-di-trans,octa-cis-undecaprenyl diphosphate = [GlcNAc-(1-&gt;4)-Mur2Ac(oyl-L-Ala-gamma-D-Glu-L-Lys-D-Ala-D-Ala)](n+1)-di-trans,octa-cis-undecaprenyl diphosphate + di-trans,octa-cis-undecaprenyl diphosphate + H(+)</text>
        <dbReference type="Rhea" id="RHEA:23708"/>
        <dbReference type="Rhea" id="RHEA-COMP:9602"/>
        <dbReference type="Rhea" id="RHEA-COMP:9603"/>
        <dbReference type="ChEBI" id="CHEBI:15378"/>
        <dbReference type="ChEBI" id="CHEBI:58405"/>
        <dbReference type="ChEBI" id="CHEBI:60033"/>
        <dbReference type="ChEBI" id="CHEBI:78435"/>
        <dbReference type="EC" id="2.4.99.28"/>
    </reaction>
</comment>
<evidence type="ECO:0000256" key="16">
    <source>
        <dbReference type="ARBA" id="ARBA00038053"/>
    </source>
</evidence>
<proteinExistence type="inferred from homology"/>
<dbReference type="GO" id="GO:0032153">
    <property type="term" value="C:cell division site"/>
    <property type="evidence" value="ECO:0007669"/>
    <property type="project" value="TreeGrafter"/>
</dbReference>
<dbReference type="PANTHER" id="PTHR30474:SF2">
    <property type="entry name" value="PEPTIDOGLYCAN GLYCOSYLTRANSFERASE FTSW-RELATED"/>
    <property type="match status" value="1"/>
</dbReference>
<evidence type="ECO:0000313" key="23">
    <source>
        <dbReference type="Proteomes" id="UP000034854"/>
    </source>
</evidence>
<dbReference type="EMBL" id="LCAG01000017">
    <property type="protein sequence ID" value="KKR86285.1"/>
    <property type="molecule type" value="Genomic_DNA"/>
</dbReference>
<comment type="pathway">
    <text evidence="2">Cell wall biogenesis; peptidoglycan biosynthesis.</text>
</comment>
<evidence type="ECO:0000256" key="4">
    <source>
        <dbReference type="ARBA" id="ARBA00022618"/>
    </source>
</evidence>
<keyword evidence="6" id="KW-0808">Transferase</keyword>
<evidence type="ECO:0000256" key="12">
    <source>
        <dbReference type="ARBA" id="ARBA00023306"/>
    </source>
</evidence>
<dbReference type="NCBIfam" id="TIGR02614">
    <property type="entry name" value="ftsW"/>
    <property type="match status" value="1"/>
</dbReference>
<keyword evidence="13" id="KW-0961">Cell wall biogenesis/degradation</keyword>
<dbReference type="InterPro" id="IPR013437">
    <property type="entry name" value="FtsW"/>
</dbReference>
<keyword evidence="9" id="KW-0573">Peptidoglycan synthesis</keyword>
<dbReference type="GO" id="GO:0015648">
    <property type="term" value="F:lipid-linked peptidoglycan transporter activity"/>
    <property type="evidence" value="ECO:0007669"/>
    <property type="project" value="TreeGrafter"/>
</dbReference>
<evidence type="ECO:0000256" key="6">
    <source>
        <dbReference type="ARBA" id="ARBA00022679"/>
    </source>
</evidence>
<dbReference type="EC" id="2.4.99.28" evidence="19"/>
<evidence type="ECO:0000256" key="7">
    <source>
        <dbReference type="ARBA" id="ARBA00022692"/>
    </source>
</evidence>
<feature type="transmembrane region" description="Helical" evidence="21">
    <location>
        <begin position="37"/>
        <end position="54"/>
    </location>
</feature>
<evidence type="ECO:0000256" key="8">
    <source>
        <dbReference type="ARBA" id="ARBA00022960"/>
    </source>
</evidence>
<keyword evidence="12" id="KW-0131">Cell cycle</keyword>
<feature type="transmembrane region" description="Helical" evidence="21">
    <location>
        <begin position="325"/>
        <end position="346"/>
    </location>
</feature>
<keyword evidence="10 21" id="KW-1133">Transmembrane helix</keyword>
<evidence type="ECO:0000256" key="2">
    <source>
        <dbReference type="ARBA" id="ARBA00004752"/>
    </source>
</evidence>